<name>A0A512ILS4_9HYPH</name>
<keyword evidence="3" id="KW-1185">Reference proteome</keyword>
<feature type="region of interest" description="Disordered" evidence="1">
    <location>
        <begin position="48"/>
        <end position="70"/>
    </location>
</feature>
<comment type="caution">
    <text evidence="2">The sequence shown here is derived from an EMBL/GenBank/DDBJ whole genome shotgun (WGS) entry which is preliminary data.</text>
</comment>
<evidence type="ECO:0000256" key="1">
    <source>
        <dbReference type="SAM" id="MobiDB-lite"/>
    </source>
</evidence>
<protein>
    <submittedName>
        <fullName evidence="2">Uncharacterized protein</fullName>
    </submittedName>
</protein>
<gene>
    <name evidence="2" type="ORF">MHA02_10420</name>
</gene>
<evidence type="ECO:0000313" key="2">
    <source>
        <dbReference type="EMBL" id="GEO98654.1"/>
    </source>
</evidence>
<proteinExistence type="predicted"/>
<organism evidence="2 3">
    <name type="scientific">Methylobacterium haplocladii</name>
    <dbReference type="NCBI Taxonomy" id="1176176"/>
    <lineage>
        <taxon>Bacteria</taxon>
        <taxon>Pseudomonadati</taxon>
        <taxon>Pseudomonadota</taxon>
        <taxon>Alphaproteobacteria</taxon>
        <taxon>Hyphomicrobiales</taxon>
        <taxon>Methylobacteriaceae</taxon>
        <taxon>Methylobacterium</taxon>
    </lineage>
</organism>
<accession>A0A512ILS4</accession>
<reference evidence="2 3" key="1">
    <citation type="submission" date="2019-07" db="EMBL/GenBank/DDBJ databases">
        <title>Whole genome shotgun sequence of Methylobacterium haplocladii NBRC 107714.</title>
        <authorList>
            <person name="Hosoyama A."/>
            <person name="Uohara A."/>
            <person name="Ohji S."/>
            <person name="Ichikawa N."/>
        </authorList>
    </citation>
    <scope>NUCLEOTIDE SEQUENCE [LARGE SCALE GENOMIC DNA]</scope>
    <source>
        <strain evidence="2 3">NBRC 107714</strain>
    </source>
</reference>
<dbReference type="AlphaFoldDB" id="A0A512ILS4"/>
<dbReference type="Proteomes" id="UP000321258">
    <property type="component" value="Unassembled WGS sequence"/>
</dbReference>
<dbReference type="EMBL" id="BJZT01000008">
    <property type="protein sequence ID" value="GEO98654.1"/>
    <property type="molecule type" value="Genomic_DNA"/>
</dbReference>
<evidence type="ECO:0000313" key="3">
    <source>
        <dbReference type="Proteomes" id="UP000321258"/>
    </source>
</evidence>
<sequence>MDLSEKQRFLLLALRRNPMTFTGQEPQDEHLAMLQLWMRGLVDREDEEQPGPIKWRITKRGSSEASQLLR</sequence>